<dbReference type="InterPro" id="IPR004408">
    <property type="entry name" value="Biotin_CoA_COase_ligase"/>
</dbReference>
<dbReference type="EMBL" id="JAFMYU010000003">
    <property type="protein sequence ID" value="MBO0930501.1"/>
    <property type="molecule type" value="Genomic_DNA"/>
</dbReference>
<protein>
    <submittedName>
        <fullName evidence="3">Biotin--[acetyl-CoA-carboxylase] ligase</fullName>
        <ecNumber evidence="3">6.3.4.15</ecNumber>
    </submittedName>
</protein>
<dbReference type="PROSITE" id="PS51733">
    <property type="entry name" value="BPL_LPL_CATALYTIC"/>
    <property type="match status" value="1"/>
</dbReference>
<dbReference type="PANTHER" id="PTHR12835:SF5">
    <property type="entry name" value="BIOTIN--PROTEIN LIGASE"/>
    <property type="match status" value="1"/>
</dbReference>
<dbReference type="Proteomes" id="UP000664795">
    <property type="component" value="Unassembled WGS sequence"/>
</dbReference>
<dbReference type="InterPro" id="IPR004143">
    <property type="entry name" value="BPL_LPL_catalytic"/>
</dbReference>
<dbReference type="GO" id="GO:0004077">
    <property type="term" value="F:biotin--[biotin carboxyl-carrier protein] ligase activity"/>
    <property type="evidence" value="ECO:0007669"/>
    <property type="project" value="UniProtKB-EC"/>
</dbReference>
<keyword evidence="4" id="KW-1185">Reference proteome</keyword>
<sequence>MHKIYPKTLFVGQNIVFLPTCQSTNDEALRILSDGVAYEGDIVATAQQTQGRGQRGNQWEAQPGQNLTFSLILLPSFLQASDQFWLNMAVSLAVYDSLVPFIPTGLTVKWPNDIYVNDRKMGGILIENTLQGYNLAHSIVGIGLNINQMQFSYPSATSLLLEAPYQEGYHLPALLITLCEQLEKRYLQLRNNQRDTLRASYLQHLYRYQQEHTYEADGHRFRGTIVSIDPTGRLGILTNGAVRYFAFKEVGFIVVSDER</sequence>
<dbReference type="Pfam" id="PF03099">
    <property type="entry name" value="BPL_LplA_LipB"/>
    <property type="match status" value="1"/>
</dbReference>
<dbReference type="RefSeq" id="WP_207334459.1">
    <property type="nucleotide sequence ID" value="NZ_JAFMYU010000003.1"/>
</dbReference>
<dbReference type="CDD" id="cd16442">
    <property type="entry name" value="BPL"/>
    <property type="match status" value="1"/>
</dbReference>
<evidence type="ECO:0000313" key="3">
    <source>
        <dbReference type="EMBL" id="MBO0930501.1"/>
    </source>
</evidence>
<dbReference type="InterPro" id="IPR045864">
    <property type="entry name" value="aa-tRNA-synth_II/BPL/LPL"/>
</dbReference>
<evidence type="ECO:0000256" key="1">
    <source>
        <dbReference type="ARBA" id="ARBA00022598"/>
    </source>
</evidence>
<proteinExistence type="predicted"/>
<organism evidence="3 4">
    <name type="scientific">Fibrella aquatilis</name>
    <dbReference type="NCBI Taxonomy" id="2817059"/>
    <lineage>
        <taxon>Bacteria</taxon>
        <taxon>Pseudomonadati</taxon>
        <taxon>Bacteroidota</taxon>
        <taxon>Cytophagia</taxon>
        <taxon>Cytophagales</taxon>
        <taxon>Spirosomataceae</taxon>
        <taxon>Fibrella</taxon>
    </lineage>
</organism>
<evidence type="ECO:0000259" key="2">
    <source>
        <dbReference type="PROSITE" id="PS51733"/>
    </source>
</evidence>
<feature type="domain" description="BPL/LPL catalytic" evidence="2">
    <location>
        <begin position="3"/>
        <end position="190"/>
    </location>
</feature>
<reference evidence="3 4" key="1">
    <citation type="submission" date="2021-03" db="EMBL/GenBank/DDBJ databases">
        <title>Fibrella sp. HMF5036 genome sequencing and assembly.</title>
        <authorList>
            <person name="Kang H."/>
            <person name="Kim H."/>
            <person name="Bae S."/>
            <person name="Joh K."/>
        </authorList>
    </citation>
    <scope>NUCLEOTIDE SEQUENCE [LARGE SCALE GENOMIC DNA]</scope>
    <source>
        <strain evidence="3 4">HMF5036</strain>
    </source>
</reference>
<name>A0A939G5P5_9BACT</name>
<dbReference type="EC" id="6.3.4.15" evidence="3"/>
<dbReference type="Gene3D" id="3.30.930.10">
    <property type="entry name" value="Bira Bifunctional Protein, Domain 2"/>
    <property type="match status" value="1"/>
</dbReference>
<dbReference type="AlphaFoldDB" id="A0A939G5P5"/>
<gene>
    <name evidence="3" type="ORF">J2I48_05820</name>
</gene>
<dbReference type="PANTHER" id="PTHR12835">
    <property type="entry name" value="BIOTIN PROTEIN LIGASE"/>
    <property type="match status" value="1"/>
</dbReference>
<dbReference type="NCBIfam" id="TIGR00121">
    <property type="entry name" value="birA_ligase"/>
    <property type="match status" value="1"/>
</dbReference>
<comment type="caution">
    <text evidence="3">The sequence shown here is derived from an EMBL/GenBank/DDBJ whole genome shotgun (WGS) entry which is preliminary data.</text>
</comment>
<keyword evidence="1 3" id="KW-0436">Ligase</keyword>
<dbReference type="GO" id="GO:0005737">
    <property type="term" value="C:cytoplasm"/>
    <property type="evidence" value="ECO:0007669"/>
    <property type="project" value="TreeGrafter"/>
</dbReference>
<evidence type="ECO:0000313" key="4">
    <source>
        <dbReference type="Proteomes" id="UP000664795"/>
    </source>
</evidence>
<dbReference type="SUPFAM" id="SSF55681">
    <property type="entry name" value="Class II aaRS and biotin synthetases"/>
    <property type="match status" value="1"/>
</dbReference>
<accession>A0A939G5P5</accession>